<comment type="caution">
    <text evidence="1">The sequence shown here is derived from an EMBL/GenBank/DDBJ whole genome shotgun (WGS) entry which is preliminary data.</text>
</comment>
<sequence length="488" mass="57127">MYIMNSKEKAVYQFNFVAEGPLSEFVFLELFDGVGKLVAEKYKSISEQLERGLYQMNIYSNEKLETQTIRLDKDYYGNYENKGSYSSISGYFLESSHEYYTETSKFWSDHFTLDEKKYDEGSSVFIFFRYPDREIRDQQKNVAESMGWRFSLLDKNRNLLFRLNENHIKEDKDAGWLVFHAPLDAGIYYLVYNGPVKREIPLYVFEDWQTQFFLTFKRTPIFPTARILFRKPNSAFDIFEYDNMEVDKLLRNMQNAIYHVPKQLLEKTASDNWQNPMLAMVVCYVYLMCSEVEHHHFIKKILDNLKLRIPNASYCPDIKAIELLAAVRFEKEIPSLILDEPCMLKVGFKTFLEQAARNPEKIKIIELNEIITSLHGDMVWSSYRPIEKKKSQRLSGNEIGLKMSFSEFAVEPKDWLSQTIMNQLSSENSGQNTVADLAIQLQVSPDMVKSCLVNIDSYLSNSEADIFENFNPVQKVLKLNIEKLVKIK</sequence>
<name>A0A2S7KFT1_9FLAO</name>
<dbReference type="Proteomes" id="UP000238314">
    <property type="component" value="Unassembled WGS sequence"/>
</dbReference>
<protein>
    <submittedName>
        <fullName evidence="1">Uncharacterized protein</fullName>
    </submittedName>
</protein>
<proteinExistence type="predicted"/>
<accession>A0A2S7KFT1</accession>
<gene>
    <name evidence="1" type="ORF">B0A70_06885</name>
</gene>
<reference evidence="1 2" key="1">
    <citation type="submission" date="2016-11" db="EMBL/GenBank/DDBJ databases">
        <title>Whole genomes of Flavobacteriaceae.</title>
        <authorList>
            <person name="Stine C."/>
            <person name="Li C."/>
            <person name="Tadesse D."/>
        </authorList>
    </citation>
    <scope>NUCLEOTIDE SEQUENCE [LARGE SCALE GENOMIC DNA]</scope>
    <source>
        <strain evidence="1 2">DSM 21068</strain>
    </source>
</reference>
<dbReference type="EMBL" id="MUGO01000009">
    <property type="protein sequence ID" value="PQA94827.1"/>
    <property type="molecule type" value="Genomic_DNA"/>
</dbReference>
<dbReference type="AlphaFoldDB" id="A0A2S7KFT1"/>
<evidence type="ECO:0000313" key="2">
    <source>
        <dbReference type="Proteomes" id="UP000238314"/>
    </source>
</evidence>
<evidence type="ECO:0000313" key="1">
    <source>
        <dbReference type="EMBL" id="PQA94827.1"/>
    </source>
</evidence>
<keyword evidence="2" id="KW-1185">Reference proteome</keyword>
<organism evidence="1 2">
    <name type="scientific">Chryseobacterium piscicola</name>
    <dbReference type="NCBI Taxonomy" id="551459"/>
    <lineage>
        <taxon>Bacteria</taxon>
        <taxon>Pseudomonadati</taxon>
        <taxon>Bacteroidota</taxon>
        <taxon>Flavobacteriia</taxon>
        <taxon>Flavobacteriales</taxon>
        <taxon>Weeksellaceae</taxon>
        <taxon>Chryseobacterium group</taxon>
        <taxon>Chryseobacterium</taxon>
    </lineage>
</organism>